<gene>
    <name evidence="2" type="ORF">SAMN05421770_10142</name>
</gene>
<reference evidence="2 3" key="1">
    <citation type="submission" date="2017-06" db="EMBL/GenBank/DDBJ databases">
        <authorList>
            <person name="Kim H.J."/>
            <person name="Triplett B.A."/>
        </authorList>
    </citation>
    <scope>NUCLEOTIDE SEQUENCE [LARGE SCALE GENOMIC DNA]</scope>
    <source>
        <strain evidence="2 3">DSM 18704</strain>
    </source>
</reference>
<evidence type="ECO:0000313" key="3">
    <source>
        <dbReference type="Proteomes" id="UP000198356"/>
    </source>
</evidence>
<dbReference type="OrthoDB" id="106080at2"/>
<keyword evidence="1" id="KW-0732">Signal</keyword>
<sequence>MNPRLTRIFLPIVLFALSPLYSPAVAAAAVNRPAVRPLSQPDGAQPTFADWRSTAVQHAYGLPDTKPNAKGTLLIDHDGVVFTAKASSSAIPRGSIVAVSAGNQRVELWGTKGRVLRMLIPDGGGIAAAGFMHHRQDMLTVEFTDSRGGYHGAVFLLPANEAEQALKSFAGMPPVHRETAPAACLAGSVRPKSVLVAAPVWEEAEVPAAYRALVYERLVDRLRKEDAAGHIYRDGESMGKDGEGNVSCPQYVVHLSIAGFKPGSQVKRAVLGPVGMFVGTTQISFDARMTDATGRLDEREQIKSTVRGEGESTKVADGVAKNIAKHFLKTQKSFEAASAHPASVR</sequence>
<evidence type="ECO:0000256" key="1">
    <source>
        <dbReference type="SAM" id="SignalP"/>
    </source>
</evidence>
<organism evidence="2 3">
    <name type="scientific">Granulicella rosea</name>
    <dbReference type="NCBI Taxonomy" id="474952"/>
    <lineage>
        <taxon>Bacteria</taxon>
        <taxon>Pseudomonadati</taxon>
        <taxon>Acidobacteriota</taxon>
        <taxon>Terriglobia</taxon>
        <taxon>Terriglobales</taxon>
        <taxon>Acidobacteriaceae</taxon>
        <taxon>Granulicella</taxon>
    </lineage>
</organism>
<accession>A0A239CRR1</accession>
<dbReference type="AlphaFoldDB" id="A0A239CRR1"/>
<dbReference type="EMBL" id="FZOU01000001">
    <property type="protein sequence ID" value="SNS22073.1"/>
    <property type="molecule type" value="Genomic_DNA"/>
</dbReference>
<evidence type="ECO:0000313" key="2">
    <source>
        <dbReference type="EMBL" id="SNS22073.1"/>
    </source>
</evidence>
<protein>
    <submittedName>
        <fullName evidence="2">Uncharacterized protein</fullName>
    </submittedName>
</protein>
<feature type="signal peptide" evidence="1">
    <location>
        <begin position="1"/>
        <end position="26"/>
    </location>
</feature>
<dbReference type="Proteomes" id="UP000198356">
    <property type="component" value="Unassembled WGS sequence"/>
</dbReference>
<proteinExistence type="predicted"/>
<keyword evidence="3" id="KW-1185">Reference proteome</keyword>
<name>A0A239CRR1_9BACT</name>
<feature type="chain" id="PRO_5013054169" evidence="1">
    <location>
        <begin position="27"/>
        <end position="345"/>
    </location>
</feature>
<dbReference type="RefSeq" id="WP_142988133.1">
    <property type="nucleotide sequence ID" value="NZ_FZOU01000001.1"/>
</dbReference>